<keyword evidence="2" id="KW-1185">Reference proteome</keyword>
<dbReference type="Proteomes" id="UP001175226">
    <property type="component" value="Unassembled WGS sequence"/>
</dbReference>
<name>A0AA39MKT5_9AGAR</name>
<gene>
    <name evidence="1" type="ORF">EV421DRAFT_1907416</name>
</gene>
<evidence type="ECO:0000313" key="1">
    <source>
        <dbReference type="EMBL" id="KAK0437389.1"/>
    </source>
</evidence>
<sequence length="102" mass="11834">MLLKTNSISDFVASISDEVNKAAWMLTENLQNPNWGHSDSPVHTPFTSWSKYPGTFFSWYQDEDSWGAARVTHFKLTMKEWTAVTEASTVVDELDDTTRWRW</sequence>
<protein>
    <submittedName>
        <fullName evidence="1">Uncharacterized protein</fullName>
    </submittedName>
</protein>
<proteinExistence type="predicted"/>
<dbReference type="EMBL" id="JAUEPT010000049">
    <property type="protein sequence ID" value="KAK0437389.1"/>
    <property type="molecule type" value="Genomic_DNA"/>
</dbReference>
<dbReference type="AlphaFoldDB" id="A0AA39MKT5"/>
<evidence type="ECO:0000313" key="2">
    <source>
        <dbReference type="Proteomes" id="UP001175226"/>
    </source>
</evidence>
<comment type="caution">
    <text evidence="1">The sequence shown here is derived from an EMBL/GenBank/DDBJ whole genome shotgun (WGS) entry which is preliminary data.</text>
</comment>
<accession>A0AA39MKT5</accession>
<organism evidence="1 2">
    <name type="scientific">Armillaria borealis</name>
    <dbReference type="NCBI Taxonomy" id="47425"/>
    <lineage>
        <taxon>Eukaryota</taxon>
        <taxon>Fungi</taxon>
        <taxon>Dikarya</taxon>
        <taxon>Basidiomycota</taxon>
        <taxon>Agaricomycotina</taxon>
        <taxon>Agaricomycetes</taxon>
        <taxon>Agaricomycetidae</taxon>
        <taxon>Agaricales</taxon>
        <taxon>Marasmiineae</taxon>
        <taxon>Physalacriaceae</taxon>
        <taxon>Armillaria</taxon>
    </lineage>
</organism>
<reference evidence="1" key="1">
    <citation type="submission" date="2023-06" db="EMBL/GenBank/DDBJ databases">
        <authorList>
            <consortium name="Lawrence Berkeley National Laboratory"/>
            <person name="Ahrendt S."/>
            <person name="Sahu N."/>
            <person name="Indic B."/>
            <person name="Wong-Bajracharya J."/>
            <person name="Merenyi Z."/>
            <person name="Ke H.-M."/>
            <person name="Monk M."/>
            <person name="Kocsube S."/>
            <person name="Drula E."/>
            <person name="Lipzen A."/>
            <person name="Balint B."/>
            <person name="Henrissat B."/>
            <person name="Andreopoulos B."/>
            <person name="Martin F.M."/>
            <person name="Harder C.B."/>
            <person name="Rigling D."/>
            <person name="Ford K.L."/>
            <person name="Foster G.D."/>
            <person name="Pangilinan J."/>
            <person name="Papanicolaou A."/>
            <person name="Barry K."/>
            <person name="LaButti K."/>
            <person name="Viragh M."/>
            <person name="Koriabine M."/>
            <person name="Yan M."/>
            <person name="Riley R."/>
            <person name="Champramary S."/>
            <person name="Plett K.L."/>
            <person name="Tsai I.J."/>
            <person name="Slot J."/>
            <person name="Sipos G."/>
            <person name="Plett J."/>
            <person name="Nagy L.G."/>
            <person name="Grigoriev I.V."/>
        </authorList>
    </citation>
    <scope>NUCLEOTIDE SEQUENCE</scope>
    <source>
        <strain evidence="1">FPL87.14</strain>
    </source>
</reference>